<comment type="caution">
    <text evidence="2">The sequence shown here is derived from an EMBL/GenBank/DDBJ whole genome shotgun (WGS) entry which is preliminary data.</text>
</comment>
<accession>A0A8S1RIN6</accession>
<reference evidence="2" key="1">
    <citation type="submission" date="2021-01" db="EMBL/GenBank/DDBJ databases">
        <authorList>
            <consortium name="Genoscope - CEA"/>
            <person name="William W."/>
        </authorList>
    </citation>
    <scope>NUCLEOTIDE SEQUENCE</scope>
</reference>
<evidence type="ECO:0000313" key="2">
    <source>
        <dbReference type="EMBL" id="CAD8126944.1"/>
    </source>
</evidence>
<dbReference type="Proteomes" id="UP000692954">
    <property type="component" value="Unassembled WGS sequence"/>
</dbReference>
<evidence type="ECO:0000256" key="1">
    <source>
        <dbReference type="SAM" id="MobiDB-lite"/>
    </source>
</evidence>
<dbReference type="EMBL" id="CAJJDN010000171">
    <property type="protein sequence ID" value="CAD8126944.1"/>
    <property type="molecule type" value="Genomic_DNA"/>
</dbReference>
<dbReference type="AlphaFoldDB" id="A0A8S1RIN6"/>
<sequence>MECYNEIKHFNLQQKRVFVVELDSKQKRESYSQLNKESEESHQQITHNQDEKQLRD</sequence>
<protein>
    <submittedName>
        <fullName evidence="2">Uncharacterized protein</fullName>
    </submittedName>
</protein>
<proteinExistence type="predicted"/>
<feature type="region of interest" description="Disordered" evidence="1">
    <location>
        <begin position="29"/>
        <end position="56"/>
    </location>
</feature>
<keyword evidence="3" id="KW-1185">Reference proteome</keyword>
<name>A0A8S1RIN6_9CILI</name>
<gene>
    <name evidence="2" type="ORF">PSON_ATCC_30995.1.T1710123</name>
</gene>
<organism evidence="2 3">
    <name type="scientific">Paramecium sonneborni</name>
    <dbReference type="NCBI Taxonomy" id="65129"/>
    <lineage>
        <taxon>Eukaryota</taxon>
        <taxon>Sar</taxon>
        <taxon>Alveolata</taxon>
        <taxon>Ciliophora</taxon>
        <taxon>Intramacronucleata</taxon>
        <taxon>Oligohymenophorea</taxon>
        <taxon>Peniculida</taxon>
        <taxon>Parameciidae</taxon>
        <taxon>Paramecium</taxon>
    </lineage>
</organism>
<evidence type="ECO:0000313" key="3">
    <source>
        <dbReference type="Proteomes" id="UP000692954"/>
    </source>
</evidence>